<keyword evidence="5" id="KW-0175">Coiled coil</keyword>
<dbReference type="PANTHER" id="PTHR33248">
    <property type="entry name" value="ZINC ION-BINDING PROTEIN"/>
    <property type="match status" value="1"/>
</dbReference>
<dbReference type="Proteomes" id="UP000694864">
    <property type="component" value="Chromosome 14"/>
</dbReference>
<evidence type="ECO:0000256" key="5">
    <source>
        <dbReference type="SAM" id="Coils"/>
    </source>
</evidence>
<keyword evidence="3" id="KW-0862">Zinc</keyword>
<proteinExistence type="predicted"/>
<keyword evidence="6" id="KW-0472">Membrane</keyword>
<feature type="coiled-coil region" evidence="5">
    <location>
        <begin position="87"/>
        <end position="114"/>
    </location>
</feature>
<feature type="transmembrane region" description="Helical" evidence="6">
    <location>
        <begin position="120"/>
        <end position="141"/>
    </location>
</feature>
<evidence type="ECO:0000256" key="6">
    <source>
        <dbReference type="SAM" id="Phobius"/>
    </source>
</evidence>
<sequence>MSSSSITSCGVGERGVPSKCICGLGVTTFTSKTQENPGRPFFRCASKRDVNSWTSKKDSHLFKWVEDAVFEEVEDALPRLAIIAEEISKTKAEVNELNVVMKELKEEANFSKKELQKCKLCLKVCFVWFCVITIVLGYVLFREGDKKKLMLGY</sequence>
<evidence type="ECO:0000256" key="2">
    <source>
        <dbReference type="ARBA" id="ARBA00022771"/>
    </source>
</evidence>
<keyword evidence="8" id="KW-1185">Reference proteome</keyword>
<organism evidence="8 9">
    <name type="scientific">Camelina sativa</name>
    <name type="common">False flax</name>
    <name type="synonym">Myagrum sativum</name>
    <dbReference type="NCBI Taxonomy" id="90675"/>
    <lineage>
        <taxon>Eukaryota</taxon>
        <taxon>Viridiplantae</taxon>
        <taxon>Streptophyta</taxon>
        <taxon>Embryophyta</taxon>
        <taxon>Tracheophyta</taxon>
        <taxon>Spermatophyta</taxon>
        <taxon>Magnoliopsida</taxon>
        <taxon>eudicotyledons</taxon>
        <taxon>Gunneridae</taxon>
        <taxon>Pentapetalae</taxon>
        <taxon>rosids</taxon>
        <taxon>malvids</taxon>
        <taxon>Brassicales</taxon>
        <taxon>Brassicaceae</taxon>
        <taxon>Camelineae</taxon>
        <taxon>Camelina</taxon>
    </lineage>
</organism>
<evidence type="ECO:0000259" key="7">
    <source>
        <dbReference type="PROSITE" id="PS51999"/>
    </source>
</evidence>
<accession>A0ABM1QXR2</accession>
<evidence type="ECO:0000256" key="3">
    <source>
        <dbReference type="ARBA" id="ARBA00022833"/>
    </source>
</evidence>
<evidence type="ECO:0000313" key="9">
    <source>
        <dbReference type="RefSeq" id="XP_019091550.1"/>
    </source>
</evidence>
<dbReference type="InterPro" id="IPR010666">
    <property type="entry name" value="Znf_GRF"/>
</dbReference>
<evidence type="ECO:0000256" key="4">
    <source>
        <dbReference type="PROSITE-ProRule" id="PRU01343"/>
    </source>
</evidence>
<keyword evidence="6" id="KW-1133">Transmembrane helix</keyword>
<keyword evidence="6" id="KW-0812">Transmembrane</keyword>
<evidence type="ECO:0000313" key="8">
    <source>
        <dbReference type="Proteomes" id="UP000694864"/>
    </source>
</evidence>
<name>A0ABM1QXR2_CAMSA</name>
<evidence type="ECO:0000256" key="1">
    <source>
        <dbReference type="ARBA" id="ARBA00022723"/>
    </source>
</evidence>
<feature type="domain" description="GRF-type" evidence="7">
    <location>
        <begin position="20"/>
        <end position="68"/>
    </location>
</feature>
<keyword evidence="2 4" id="KW-0863">Zinc-finger</keyword>
<keyword evidence="1" id="KW-0479">Metal-binding</keyword>
<dbReference type="GeneID" id="109128869"/>
<dbReference type="PROSITE" id="PS51999">
    <property type="entry name" value="ZF_GRF"/>
    <property type="match status" value="1"/>
</dbReference>
<protein>
    <submittedName>
        <fullName evidence="9">Uncharacterized protein At1g43920, Chloroplastic-like</fullName>
    </submittedName>
</protein>
<reference evidence="8" key="1">
    <citation type="journal article" date="2014" name="Nat. Commun.">
        <title>The emerging biofuel crop Camelina sativa retains a highly undifferentiated hexaploid genome structure.</title>
        <authorList>
            <person name="Kagale S."/>
            <person name="Koh C."/>
            <person name="Nixon J."/>
            <person name="Bollina V."/>
            <person name="Clarke W.E."/>
            <person name="Tuteja R."/>
            <person name="Spillane C."/>
            <person name="Robinson S.J."/>
            <person name="Links M.G."/>
            <person name="Clarke C."/>
            <person name="Higgins E.E."/>
            <person name="Huebert T."/>
            <person name="Sharpe A.G."/>
            <person name="Parkin I.A."/>
        </authorList>
    </citation>
    <scope>NUCLEOTIDE SEQUENCE [LARGE SCALE GENOMIC DNA]</scope>
    <source>
        <strain evidence="8">cv. DH55</strain>
    </source>
</reference>
<dbReference type="RefSeq" id="XP_019091550.1">
    <property type="nucleotide sequence ID" value="XM_019236005.1"/>
</dbReference>
<gene>
    <name evidence="9" type="primary">LOC109128869</name>
</gene>
<reference evidence="9" key="2">
    <citation type="submission" date="2025-08" db="UniProtKB">
        <authorList>
            <consortium name="RefSeq"/>
        </authorList>
    </citation>
    <scope>IDENTIFICATION</scope>
    <source>
        <tissue evidence="9">Leaf</tissue>
    </source>
</reference>